<dbReference type="Proteomes" id="UP001635816">
    <property type="component" value="Unassembled WGS sequence"/>
</dbReference>
<evidence type="ECO:0000313" key="2">
    <source>
        <dbReference type="Proteomes" id="UP001635816"/>
    </source>
</evidence>
<dbReference type="RefSeq" id="WP_409545049.1">
    <property type="nucleotide sequence ID" value="NZ_JBKBDD010000014.1"/>
</dbReference>
<protein>
    <submittedName>
        <fullName evidence="1">Uncharacterized protein</fullName>
    </submittedName>
</protein>
<keyword evidence="2" id="KW-1185">Reference proteome</keyword>
<dbReference type="EMBL" id="JBKBDD010000014">
    <property type="protein sequence ID" value="MFN6547230.1"/>
    <property type="molecule type" value="Genomic_DNA"/>
</dbReference>
<proteinExistence type="predicted"/>
<organism evidence="1 2">
    <name type="scientific">Mycolicibacterium nivoides</name>
    <dbReference type="NCBI Taxonomy" id="2487344"/>
    <lineage>
        <taxon>Bacteria</taxon>
        <taxon>Bacillati</taxon>
        <taxon>Actinomycetota</taxon>
        <taxon>Actinomycetes</taxon>
        <taxon>Mycobacteriales</taxon>
        <taxon>Mycobacteriaceae</taxon>
        <taxon>Mycolicibacterium</taxon>
    </lineage>
</organism>
<accession>A0ABW9LI19</accession>
<reference evidence="1 2" key="1">
    <citation type="submission" date="2024-12" db="EMBL/GenBank/DDBJ databases">
        <title>The coexistence of Mycolicibacterium septicum and Mycolicibacterium nivoides in clinical samples.</title>
        <authorList>
            <person name="Wang C."/>
            <person name="Feng Y."/>
            <person name="Zong Z."/>
        </authorList>
    </citation>
    <scope>NUCLEOTIDE SEQUENCE [LARGE SCALE GENOMIC DNA]</scope>
    <source>
        <strain evidence="1 2">120309</strain>
    </source>
</reference>
<evidence type="ECO:0000313" key="1">
    <source>
        <dbReference type="EMBL" id="MFN6547230.1"/>
    </source>
</evidence>
<comment type="caution">
    <text evidence="1">The sequence shown here is derived from an EMBL/GenBank/DDBJ whole genome shotgun (WGS) entry which is preliminary data.</text>
</comment>
<sequence>MIAGILRGLADLIDAVHQARTQQRAGFSDSEAGDYLDLAESSDFCCPVTAINERKAERPDRSAGTDRRE</sequence>
<name>A0ABW9LI19_9MYCO</name>
<gene>
    <name evidence="1" type="ORF">ACK4CT_28950</name>
</gene>